<gene>
    <name evidence="1" type="ORF">TBRA_LOCUS991</name>
</gene>
<keyword evidence="2" id="KW-1185">Reference proteome</keyword>
<dbReference type="Proteomes" id="UP000479190">
    <property type="component" value="Unassembled WGS sequence"/>
</dbReference>
<dbReference type="EMBL" id="CADCXV010000213">
    <property type="protein sequence ID" value="CAB0028876.1"/>
    <property type="molecule type" value="Genomic_DNA"/>
</dbReference>
<proteinExistence type="predicted"/>
<evidence type="ECO:0000313" key="1">
    <source>
        <dbReference type="EMBL" id="CAB0028876.1"/>
    </source>
</evidence>
<accession>A0A6H5HVA2</accession>
<evidence type="ECO:0000313" key="2">
    <source>
        <dbReference type="Proteomes" id="UP000479190"/>
    </source>
</evidence>
<sequence length="188" mass="21635">MSYIGPQQSPVKQTSPTKALVTMTNKFEMSPMQKMYAAQKQLDYVMRELERFYQFVQREVLPSQLAASNSSDQALADMRLAHARQLYADYYLLMKEYVAHGGNPAAYELKGTDLYFESAAYLIARERRASMAQQATPRSDMPSHSQIVRDHFNEFNHLKMDKSVKQPEGIVSKDTSCDIFQEWRAELS</sequence>
<name>A0A6H5HVA2_9HYME</name>
<protein>
    <submittedName>
        <fullName evidence="1">Uncharacterized protein</fullName>
    </submittedName>
</protein>
<organism evidence="1 2">
    <name type="scientific">Trichogramma brassicae</name>
    <dbReference type="NCBI Taxonomy" id="86971"/>
    <lineage>
        <taxon>Eukaryota</taxon>
        <taxon>Metazoa</taxon>
        <taxon>Ecdysozoa</taxon>
        <taxon>Arthropoda</taxon>
        <taxon>Hexapoda</taxon>
        <taxon>Insecta</taxon>
        <taxon>Pterygota</taxon>
        <taxon>Neoptera</taxon>
        <taxon>Endopterygota</taxon>
        <taxon>Hymenoptera</taxon>
        <taxon>Apocrita</taxon>
        <taxon>Proctotrupomorpha</taxon>
        <taxon>Chalcidoidea</taxon>
        <taxon>Trichogrammatidae</taxon>
        <taxon>Trichogramma</taxon>
    </lineage>
</organism>
<dbReference type="AlphaFoldDB" id="A0A6H5HVA2"/>
<reference evidence="1 2" key="1">
    <citation type="submission" date="2020-02" db="EMBL/GenBank/DDBJ databases">
        <authorList>
            <person name="Ferguson B K."/>
        </authorList>
    </citation>
    <scope>NUCLEOTIDE SEQUENCE [LARGE SCALE GENOMIC DNA]</scope>
</reference>